<dbReference type="PANTHER" id="PTHR21436">
    <property type="entry name" value="COILED-COIL DOMAIN-CONTAINING PROTEIN 142"/>
    <property type="match status" value="1"/>
</dbReference>
<feature type="non-terminal residue" evidence="1">
    <location>
        <position position="268"/>
    </location>
</feature>
<name>A0ABU7EF21_9TELE</name>
<reference evidence="1 2" key="1">
    <citation type="submission" date="2021-06" db="EMBL/GenBank/DDBJ databases">
        <authorList>
            <person name="Palmer J.M."/>
        </authorList>
    </citation>
    <scope>NUCLEOTIDE SEQUENCE [LARGE SCALE GENOMIC DNA]</scope>
    <source>
        <strain evidence="1 2">CL_MEX2019</strain>
        <tissue evidence="1">Muscle</tissue>
    </source>
</reference>
<evidence type="ECO:0000313" key="2">
    <source>
        <dbReference type="Proteomes" id="UP001352852"/>
    </source>
</evidence>
<gene>
    <name evidence="1" type="ORF">CHARACLAT_031657</name>
</gene>
<protein>
    <submittedName>
        <fullName evidence="1">Uncharacterized protein</fullName>
    </submittedName>
</protein>
<evidence type="ECO:0000313" key="1">
    <source>
        <dbReference type="EMBL" id="MED6285682.1"/>
    </source>
</evidence>
<dbReference type="PANTHER" id="PTHR21436:SF2">
    <property type="entry name" value="COILED-COIL DOMAIN-CONTAINING PROTEIN 142"/>
    <property type="match status" value="1"/>
</dbReference>
<dbReference type="Proteomes" id="UP001352852">
    <property type="component" value="Unassembled WGS sequence"/>
</dbReference>
<dbReference type="EMBL" id="JAHUTJ010054403">
    <property type="protein sequence ID" value="MED6285682.1"/>
    <property type="molecule type" value="Genomic_DNA"/>
</dbReference>
<sequence>MTYWDLQGTKRAEEVLPSSLSPRIGLVSLSQELRLHLNHWRFLYSRVHADHYLRKALAPQSKMLEEMKQTLDLLGLQLLVLMEQYVYGILSAIGKTAFDSVPRDVLEDILSVPGVADWKDGSVGLDPAAHSEKLSKQTVNVTNIQEVEVTKPDWTELKIAMGAAATVSSGVLKDENLRKEPNVGTRATTAEPDPVDGPHSVQWMDMGRLRLLADPLEQYQFQLLSFCTSALSLKLHVASSGTTAGSINLQDDHRSFQILHSVNHALET</sequence>
<dbReference type="InterPro" id="IPR026700">
    <property type="entry name" value="CCDC142"/>
</dbReference>
<organism evidence="1 2">
    <name type="scientific">Characodon lateralis</name>
    <dbReference type="NCBI Taxonomy" id="208331"/>
    <lineage>
        <taxon>Eukaryota</taxon>
        <taxon>Metazoa</taxon>
        <taxon>Chordata</taxon>
        <taxon>Craniata</taxon>
        <taxon>Vertebrata</taxon>
        <taxon>Euteleostomi</taxon>
        <taxon>Actinopterygii</taxon>
        <taxon>Neopterygii</taxon>
        <taxon>Teleostei</taxon>
        <taxon>Neoteleostei</taxon>
        <taxon>Acanthomorphata</taxon>
        <taxon>Ovalentaria</taxon>
        <taxon>Atherinomorphae</taxon>
        <taxon>Cyprinodontiformes</taxon>
        <taxon>Goodeidae</taxon>
        <taxon>Characodon</taxon>
    </lineage>
</organism>
<keyword evidence="2" id="KW-1185">Reference proteome</keyword>
<proteinExistence type="predicted"/>
<comment type="caution">
    <text evidence="1">The sequence shown here is derived from an EMBL/GenBank/DDBJ whole genome shotgun (WGS) entry which is preliminary data.</text>
</comment>
<accession>A0ABU7EF21</accession>